<comment type="subunit">
    <text evidence="6">Homohexameric ring arranged as a trimer of dimers.</text>
</comment>
<keyword evidence="5" id="KW-0694">RNA-binding</keyword>
<dbReference type="Gene3D" id="3.30.230.70">
    <property type="entry name" value="GHMP Kinase, N-terminal domain"/>
    <property type="match status" value="1"/>
</dbReference>
<accession>I0IEP6</accession>
<evidence type="ECO:0000256" key="2">
    <source>
        <dbReference type="ARBA" id="ARBA00022552"/>
    </source>
</evidence>
<dbReference type="GO" id="GO:0009022">
    <property type="term" value="F:tRNA nucleotidyltransferase activity"/>
    <property type="evidence" value="ECO:0007669"/>
    <property type="project" value="UniProtKB-UniRule"/>
</dbReference>
<dbReference type="GO" id="GO:0000049">
    <property type="term" value="F:tRNA binding"/>
    <property type="evidence" value="ECO:0007669"/>
    <property type="project" value="UniProtKB-UniRule"/>
</dbReference>
<feature type="binding site" evidence="6">
    <location>
        <position position="82"/>
    </location>
    <ligand>
        <name>phosphate</name>
        <dbReference type="ChEBI" id="CHEBI:43474"/>
        <note>substrate</note>
    </ligand>
</feature>
<dbReference type="PANTHER" id="PTHR11953:SF0">
    <property type="entry name" value="EXOSOME COMPLEX COMPONENT RRP41"/>
    <property type="match status" value="1"/>
</dbReference>
<keyword evidence="2 6" id="KW-0698">rRNA processing</keyword>
<proteinExistence type="inferred from homology"/>
<reference evidence="9 10" key="1">
    <citation type="submission" date="2012-02" db="EMBL/GenBank/DDBJ databases">
        <title>Complete genome sequence of Phycisphaera mikurensis NBRC 102666.</title>
        <authorList>
            <person name="Ankai A."/>
            <person name="Hosoyama A."/>
            <person name="Terui Y."/>
            <person name="Sekine M."/>
            <person name="Fukai R."/>
            <person name="Kato Y."/>
            <person name="Nakamura S."/>
            <person name="Yamada-Narita S."/>
            <person name="Kawakoshi A."/>
            <person name="Fukunaga Y."/>
            <person name="Yamazaki S."/>
            <person name="Fujita N."/>
        </authorList>
    </citation>
    <scope>NUCLEOTIDE SEQUENCE [LARGE SCALE GENOMIC DNA]</scope>
    <source>
        <strain evidence="10">NBRC 102666 / KCTC 22515 / FYK2301M01</strain>
    </source>
</reference>
<protein>
    <recommendedName>
        <fullName evidence="6">Ribonuclease PH</fullName>
        <shortName evidence="6">RNase PH</shortName>
        <ecNumber evidence="6">2.7.7.56</ecNumber>
    </recommendedName>
    <alternativeName>
        <fullName evidence="6">tRNA nucleotidyltransferase</fullName>
    </alternativeName>
</protein>
<dbReference type="SUPFAM" id="SSF55666">
    <property type="entry name" value="Ribonuclease PH domain 2-like"/>
    <property type="match status" value="1"/>
</dbReference>
<dbReference type="InterPro" id="IPR027408">
    <property type="entry name" value="PNPase/RNase_PH_dom_sf"/>
</dbReference>
<dbReference type="InterPro" id="IPR020568">
    <property type="entry name" value="Ribosomal_Su5_D2-typ_SF"/>
</dbReference>
<organism evidence="9 10">
    <name type="scientific">Phycisphaera mikurensis (strain NBRC 102666 / KCTC 22515 / FYK2301M01)</name>
    <dbReference type="NCBI Taxonomy" id="1142394"/>
    <lineage>
        <taxon>Bacteria</taxon>
        <taxon>Pseudomonadati</taxon>
        <taxon>Planctomycetota</taxon>
        <taxon>Phycisphaerae</taxon>
        <taxon>Phycisphaerales</taxon>
        <taxon>Phycisphaeraceae</taxon>
        <taxon>Phycisphaera</taxon>
    </lineage>
</organism>
<dbReference type="GO" id="GO:0016075">
    <property type="term" value="P:rRNA catabolic process"/>
    <property type="evidence" value="ECO:0007669"/>
    <property type="project" value="UniProtKB-UniRule"/>
</dbReference>
<dbReference type="NCBIfam" id="TIGR01966">
    <property type="entry name" value="RNasePH"/>
    <property type="match status" value="1"/>
</dbReference>
<dbReference type="SUPFAM" id="SSF54211">
    <property type="entry name" value="Ribosomal protein S5 domain 2-like"/>
    <property type="match status" value="1"/>
</dbReference>
<evidence type="ECO:0000256" key="4">
    <source>
        <dbReference type="ARBA" id="ARBA00022694"/>
    </source>
</evidence>
<dbReference type="HAMAP" id="MF_00564">
    <property type="entry name" value="RNase_PH"/>
    <property type="match status" value="1"/>
</dbReference>
<keyword evidence="3 6" id="KW-0820">tRNA-binding</keyword>
<dbReference type="GO" id="GO:0000175">
    <property type="term" value="F:3'-5'-RNA exonuclease activity"/>
    <property type="evidence" value="ECO:0007669"/>
    <property type="project" value="UniProtKB-UniRule"/>
</dbReference>
<evidence type="ECO:0000259" key="8">
    <source>
        <dbReference type="Pfam" id="PF03725"/>
    </source>
</evidence>
<dbReference type="Proteomes" id="UP000007881">
    <property type="component" value="Chromosome"/>
</dbReference>
<dbReference type="EMBL" id="AP012338">
    <property type="protein sequence ID" value="BAM03734.1"/>
    <property type="molecule type" value="Genomic_DNA"/>
</dbReference>
<dbReference type="AlphaFoldDB" id="I0IEP6"/>
<keyword evidence="4 6" id="KW-0819">tRNA processing</keyword>
<evidence type="ECO:0000313" key="10">
    <source>
        <dbReference type="Proteomes" id="UP000007881"/>
    </source>
</evidence>
<dbReference type="eggNOG" id="COG0689">
    <property type="taxonomic scope" value="Bacteria"/>
</dbReference>
<dbReference type="RefSeq" id="WP_014436952.1">
    <property type="nucleotide sequence ID" value="NC_017080.1"/>
</dbReference>
<evidence type="ECO:0000256" key="1">
    <source>
        <dbReference type="ARBA" id="ARBA00006678"/>
    </source>
</evidence>
<dbReference type="GO" id="GO:0008033">
    <property type="term" value="P:tRNA processing"/>
    <property type="evidence" value="ECO:0007669"/>
    <property type="project" value="UniProtKB-UniRule"/>
</dbReference>
<name>I0IEP6_PHYMF</name>
<dbReference type="PATRIC" id="fig|1142394.8.peg.1620"/>
<comment type="similarity">
    <text evidence="1 6">Belongs to the RNase PH family.</text>
</comment>
<dbReference type="Pfam" id="PF01138">
    <property type="entry name" value="RNase_PH"/>
    <property type="match status" value="1"/>
</dbReference>
<evidence type="ECO:0000256" key="3">
    <source>
        <dbReference type="ARBA" id="ARBA00022555"/>
    </source>
</evidence>
<dbReference type="InterPro" id="IPR015847">
    <property type="entry name" value="ExoRNase_PH_dom2"/>
</dbReference>
<evidence type="ECO:0000256" key="5">
    <source>
        <dbReference type="ARBA" id="ARBA00022884"/>
    </source>
</evidence>
<evidence type="ECO:0000259" key="7">
    <source>
        <dbReference type="Pfam" id="PF01138"/>
    </source>
</evidence>
<dbReference type="OrthoDB" id="9807456at2"/>
<feature type="binding site" evidence="6">
    <location>
        <begin position="120"/>
        <end position="122"/>
    </location>
    <ligand>
        <name>phosphate</name>
        <dbReference type="ChEBI" id="CHEBI:43474"/>
        <note>substrate</note>
    </ligand>
</feature>
<feature type="domain" description="Exoribonuclease phosphorolytic" evidence="7">
    <location>
        <begin position="9"/>
        <end position="136"/>
    </location>
</feature>
<evidence type="ECO:0000256" key="6">
    <source>
        <dbReference type="HAMAP-Rule" id="MF_00564"/>
    </source>
</evidence>
<dbReference type="HOGENOM" id="CLU_050858_0_0_0"/>
<dbReference type="PANTHER" id="PTHR11953">
    <property type="entry name" value="EXOSOME COMPLEX COMPONENT"/>
    <property type="match status" value="1"/>
</dbReference>
<dbReference type="EC" id="2.7.7.56" evidence="6"/>
<comment type="function">
    <text evidence="6">Phosphorolytic 3'-5' exoribonuclease that plays an important role in tRNA 3'-end maturation. Removes nucleotide residues following the 3'-CCA terminus of tRNAs; can also add nucleotides to the ends of RNA molecules by using nucleoside diphosphates as substrates, but this may not be physiologically important. Probably plays a role in initiation of 16S rRNA degradation (leading to ribosome degradation) during starvation.</text>
</comment>
<dbReference type="GO" id="GO:0006364">
    <property type="term" value="P:rRNA processing"/>
    <property type="evidence" value="ECO:0007669"/>
    <property type="project" value="UniProtKB-KW"/>
</dbReference>
<comment type="catalytic activity">
    <reaction evidence="6">
        <text>tRNA(n+1) + phosphate = tRNA(n) + a ribonucleoside 5'-diphosphate</text>
        <dbReference type="Rhea" id="RHEA:10628"/>
        <dbReference type="Rhea" id="RHEA-COMP:17343"/>
        <dbReference type="Rhea" id="RHEA-COMP:17344"/>
        <dbReference type="ChEBI" id="CHEBI:43474"/>
        <dbReference type="ChEBI" id="CHEBI:57930"/>
        <dbReference type="ChEBI" id="CHEBI:173114"/>
        <dbReference type="EC" id="2.7.7.56"/>
    </reaction>
</comment>
<gene>
    <name evidence="6 9" type="primary">rph</name>
    <name evidence="9" type="ordered locus">PSMK_15750</name>
</gene>
<dbReference type="InterPro" id="IPR002381">
    <property type="entry name" value="RNase_PH_bac-type"/>
</dbReference>
<feature type="domain" description="Exoribonuclease phosphorolytic" evidence="8">
    <location>
        <begin position="155"/>
        <end position="219"/>
    </location>
</feature>
<dbReference type="InterPro" id="IPR018336">
    <property type="entry name" value="RNase_PH_CS"/>
</dbReference>
<keyword evidence="10" id="KW-1185">Reference proteome</keyword>
<dbReference type="PROSITE" id="PS01277">
    <property type="entry name" value="RIBONUCLEASE_PH"/>
    <property type="match status" value="1"/>
</dbReference>
<dbReference type="InterPro" id="IPR050080">
    <property type="entry name" value="RNase_PH"/>
</dbReference>
<sequence length="240" mass="25207">MSRPADRLRPFSLERVPSMAAGAALAVAGSTRVICTASVASEPPRWIRRGADGQPEHGWVTAEYAMMPGSTPERQRRGGGSRAIEIQRLIARSLRAAVDLDQMPGLAITCDCDVLVADGGTRTAAVTGACVALRRAVRAALEAGTLGRDPWLGNVAAVSVGMVGGVPTLDLDYPLDSSAEVDMNVVMNDRGRFIEVQGTGEKGDFSRSQLDAMLGLAEAGIRELHRVQAAALAEDDRGAA</sequence>
<dbReference type="KEGG" id="phm:PSMK_15750"/>
<evidence type="ECO:0000313" key="9">
    <source>
        <dbReference type="EMBL" id="BAM03734.1"/>
    </source>
</evidence>
<dbReference type="STRING" id="1142394.PSMK_15750"/>
<dbReference type="InterPro" id="IPR001247">
    <property type="entry name" value="ExoRNase_PH_dom1"/>
</dbReference>
<keyword evidence="6 9" id="KW-0548">Nucleotidyltransferase</keyword>
<dbReference type="InterPro" id="IPR036345">
    <property type="entry name" value="ExoRNase_PH_dom2_sf"/>
</dbReference>
<dbReference type="Pfam" id="PF03725">
    <property type="entry name" value="RNase_PH_C"/>
    <property type="match status" value="1"/>
</dbReference>
<keyword evidence="6 9" id="KW-0808">Transferase</keyword>